<dbReference type="InterPro" id="IPR052945">
    <property type="entry name" value="Mitotic_Regulator"/>
</dbReference>
<dbReference type="GO" id="GO:0016301">
    <property type="term" value="F:kinase activity"/>
    <property type="evidence" value="ECO:0007669"/>
    <property type="project" value="UniProtKB-KW"/>
</dbReference>
<dbReference type="InterPro" id="IPR011990">
    <property type="entry name" value="TPR-like_helical_dom_sf"/>
</dbReference>
<dbReference type="EMBL" id="BEXD01004028">
    <property type="protein sequence ID" value="GBC05773.1"/>
    <property type="molecule type" value="Genomic_DNA"/>
</dbReference>
<keyword evidence="3" id="KW-1185">Reference proteome</keyword>
<dbReference type="PANTHER" id="PTHR43628:SF1">
    <property type="entry name" value="CHITIN SYNTHASE REGULATORY FACTOR 2-RELATED"/>
    <property type="match status" value="1"/>
</dbReference>
<dbReference type="EMBL" id="BLAL01000175">
    <property type="protein sequence ID" value="GES87974.1"/>
    <property type="molecule type" value="Genomic_DNA"/>
</dbReference>
<keyword evidence="2" id="KW-0808">Transferase</keyword>
<dbReference type="PANTHER" id="PTHR43628">
    <property type="entry name" value="ACTIVATOR OF C KINASE PROTEIN 1-RELATED"/>
    <property type="match status" value="1"/>
</dbReference>
<evidence type="ECO:0000313" key="2">
    <source>
        <dbReference type="EMBL" id="GES87974.1"/>
    </source>
</evidence>
<accession>A0A2Z6RXY3</accession>
<dbReference type="Proteomes" id="UP000615446">
    <property type="component" value="Unassembled WGS sequence"/>
</dbReference>
<organism evidence="1 3">
    <name type="scientific">Rhizophagus clarus</name>
    <dbReference type="NCBI Taxonomy" id="94130"/>
    <lineage>
        <taxon>Eukaryota</taxon>
        <taxon>Fungi</taxon>
        <taxon>Fungi incertae sedis</taxon>
        <taxon>Mucoromycota</taxon>
        <taxon>Glomeromycotina</taxon>
        <taxon>Glomeromycetes</taxon>
        <taxon>Glomerales</taxon>
        <taxon>Glomeraceae</taxon>
        <taxon>Rhizophagus</taxon>
    </lineage>
</organism>
<comment type="caution">
    <text evidence="1">The sequence shown here is derived from an EMBL/GenBank/DDBJ whole genome shotgun (WGS) entry which is preliminary data.</text>
</comment>
<keyword evidence="2" id="KW-0418">Kinase</keyword>
<dbReference type="SMART" id="SM00671">
    <property type="entry name" value="SEL1"/>
    <property type="match status" value="5"/>
</dbReference>
<proteinExistence type="predicted"/>
<reference evidence="1 3" key="1">
    <citation type="submission" date="2017-11" db="EMBL/GenBank/DDBJ databases">
        <title>The genome of Rhizophagus clarus HR1 reveals common genetic basis of auxotrophy among arbuscular mycorrhizal fungi.</title>
        <authorList>
            <person name="Kobayashi Y."/>
        </authorList>
    </citation>
    <scope>NUCLEOTIDE SEQUENCE [LARGE SCALE GENOMIC DNA]</scope>
    <source>
        <strain evidence="1 3">HR1</strain>
    </source>
</reference>
<dbReference type="Proteomes" id="UP000247702">
    <property type="component" value="Unassembled WGS sequence"/>
</dbReference>
<gene>
    <name evidence="2" type="ORF">RCL2_001493800</name>
    <name evidence="1" type="ORF">RclHR1_06410010</name>
</gene>
<dbReference type="OrthoDB" id="2425131at2759"/>
<name>A0A2Z6RXY3_9GLOM</name>
<dbReference type="Pfam" id="PF08238">
    <property type="entry name" value="Sel1"/>
    <property type="match status" value="5"/>
</dbReference>
<dbReference type="Gene3D" id="1.25.40.10">
    <property type="entry name" value="Tetratricopeptide repeat domain"/>
    <property type="match status" value="1"/>
</dbReference>
<reference evidence="2" key="2">
    <citation type="submission" date="2019-10" db="EMBL/GenBank/DDBJ databases">
        <title>Conservation and host-specific expression of non-tandemly repeated heterogenous ribosome RNA gene in arbuscular mycorrhizal fungi.</title>
        <authorList>
            <person name="Maeda T."/>
            <person name="Kobayashi Y."/>
            <person name="Nakagawa T."/>
            <person name="Ezawa T."/>
            <person name="Yamaguchi K."/>
            <person name="Bino T."/>
            <person name="Nishimoto Y."/>
            <person name="Shigenobu S."/>
            <person name="Kawaguchi M."/>
        </authorList>
    </citation>
    <scope>NUCLEOTIDE SEQUENCE</scope>
    <source>
        <strain evidence="2">HR1</strain>
    </source>
</reference>
<evidence type="ECO:0000313" key="3">
    <source>
        <dbReference type="Proteomes" id="UP000247702"/>
    </source>
</evidence>
<dbReference type="AlphaFoldDB" id="A0A2Z6RXY3"/>
<protein>
    <submittedName>
        <fullName evidence="2">Kinase-like domain-containing protein</fullName>
    </submittedName>
</protein>
<evidence type="ECO:0000313" key="1">
    <source>
        <dbReference type="EMBL" id="GBC05773.1"/>
    </source>
</evidence>
<dbReference type="SUPFAM" id="SSF81901">
    <property type="entry name" value="HCP-like"/>
    <property type="match status" value="1"/>
</dbReference>
<dbReference type="InterPro" id="IPR006597">
    <property type="entry name" value="Sel1-like"/>
</dbReference>
<sequence>MSNNTENYIKIYTGCWNNNELDNRPTINQVVVKLKSVISNFQQNEYNADVQLSSEQLLKPNNEVSKNNITNSLHEKMPQIIQNFNRMNIKEIGPSISSNLIRNDLELMIGEVILLFEDIETEMRKYKIVDYLNNHNITSQEIYNWLLINQDNSDCIFLLGVFNHIGIEVNVHRREAFELYQKAVNLGNIFGIISLGYCYEKAIGTSLDHKKAIELYQKAANLGSIRGMYNLANCYRDGIGTNMDEQKAFELIEKVANSGNTLGICNLGCFYYNGIGTYMNRQKAFELYQKAANSGNYFAQCNLAIMYECGVGIVKKDINQAIYWYKKSAEQGFQKAQDKLNMILIYLKEIENHESHEDVLII</sequence>